<keyword evidence="1" id="KW-1133">Transmembrane helix</keyword>
<name>A0A7I6GV84_BORGP</name>
<reference evidence="2 4" key="1">
    <citation type="journal article" date="2004" name="Nucleic Acids Res.">
        <title>Comparative analysis of the Borrelia garinii genome.</title>
        <authorList>
            <person name="Glockner G."/>
            <person name="Lehmann R."/>
            <person name="Romualdi A."/>
            <person name="Pradella S."/>
            <person name="Schulte-Spechtel U."/>
            <person name="Schilhabel M."/>
            <person name="Wilske B."/>
            <person name="Suhnel J."/>
            <person name="Platzer M."/>
        </authorList>
    </citation>
    <scope>NUCLEOTIDE SEQUENCE [LARGE SCALE GENOMIC DNA]</scope>
    <source>
        <strain evidence="4">ATCC BAA-2496 / DSM 23469 / PBi</strain>
        <strain evidence="2">PBi</strain>
        <plasmid evidence="4">lp54</plasmid>
    </source>
</reference>
<protein>
    <submittedName>
        <fullName evidence="2">Uncharacterized protein</fullName>
    </submittedName>
</protein>
<dbReference type="Proteomes" id="UP000274630">
    <property type="component" value="Plasmid lp54"/>
</dbReference>
<reference evidence="5" key="4">
    <citation type="submission" date="2018-04" db="EMBL/GenBank/DDBJ databases">
        <title>Whole Genome Assembly of Borrelia bavariensis PBi.</title>
        <authorList>
            <person name="Margos G."/>
        </authorList>
    </citation>
    <scope>NUCLEOTIDE SEQUENCE [LARGE SCALE GENOMIC DNA]</scope>
    <source>
        <strain evidence="5">PBi</strain>
        <plasmid evidence="5">lp54</plasmid>
    </source>
</reference>
<sequence length="62" mass="7622">MSSVKSNIFFLIILFFPFPFPFAGIIYFIANYIAIYFFKIFLIERKKDKKYIFKRFALELEY</sequence>
<feature type="transmembrane region" description="Helical" evidence="1">
    <location>
        <begin position="20"/>
        <end position="42"/>
    </location>
</feature>
<evidence type="ECO:0000313" key="2">
    <source>
        <dbReference type="EMBL" id="AAT93788.1"/>
    </source>
</evidence>
<dbReference type="AlphaFoldDB" id="A0A7I6GV84"/>
<gene>
    <name evidence="2" type="ordered locus">BGA29</name>
    <name evidence="3" type="ORF">DB299_04490</name>
</gene>
<keyword evidence="5" id="KW-1185">Reference proteome</keyword>
<dbReference type="EMBL" id="CP028873">
    <property type="protein sequence ID" value="AZA27160.1"/>
    <property type="molecule type" value="Genomic_DNA"/>
</dbReference>
<dbReference type="KEGG" id="bga:BGA29"/>
<geneLocation type="plasmid" evidence="4 5">
    <name>lp54</name>
</geneLocation>
<evidence type="ECO:0000313" key="5">
    <source>
        <dbReference type="Proteomes" id="UP000274630"/>
    </source>
</evidence>
<keyword evidence="1" id="KW-0472">Membrane</keyword>
<keyword evidence="2" id="KW-0614">Plasmid</keyword>
<reference evidence="2" key="2">
    <citation type="submission" date="2004-06" db="EMBL/GenBank/DDBJ databases">
        <authorList>
            <person name="Gloeckner G."/>
            <person name="Schilhabel M."/>
            <person name="Lehmann R."/>
            <person name="Platzer M."/>
        </authorList>
    </citation>
    <scope>NUCLEOTIDE SEQUENCE</scope>
    <source>
        <strain evidence="2">PBi</strain>
        <plasmid evidence="2">lp54</plasmid>
    </source>
</reference>
<proteinExistence type="predicted"/>
<accession>A0A7I6GV84</accession>
<dbReference type="EMBL" id="CP000015">
    <property type="protein sequence ID" value="AAT93788.1"/>
    <property type="molecule type" value="Genomic_DNA"/>
</dbReference>
<evidence type="ECO:0000313" key="3">
    <source>
        <dbReference type="EMBL" id="AZA27160.1"/>
    </source>
</evidence>
<keyword evidence="1" id="KW-0812">Transmembrane</keyword>
<evidence type="ECO:0000256" key="1">
    <source>
        <dbReference type="SAM" id="Phobius"/>
    </source>
</evidence>
<dbReference type="Proteomes" id="UP000002276">
    <property type="component" value="Plasmid lp54"/>
</dbReference>
<organism evidence="2 4">
    <name type="scientific">Borrelia garinii subsp. bavariensis (strain ATCC BAA-2496 / DSM 23469 / PBi)</name>
    <name type="common">Borreliella bavariensis</name>
    <dbReference type="NCBI Taxonomy" id="290434"/>
    <lineage>
        <taxon>Bacteria</taxon>
        <taxon>Pseudomonadati</taxon>
        <taxon>Spirochaetota</taxon>
        <taxon>Spirochaetia</taxon>
        <taxon>Spirochaetales</taxon>
        <taxon>Borreliaceae</taxon>
        <taxon>Borreliella</taxon>
    </lineage>
</organism>
<evidence type="ECO:0000313" key="4">
    <source>
        <dbReference type="Proteomes" id="UP000002276"/>
    </source>
</evidence>
<reference evidence="3" key="3">
    <citation type="journal article" date="2018" name="PLoS ONE">
        <title>The genus Borrelia reloaded.</title>
        <authorList>
            <person name="Margos G."/>
            <person name="Gofton A."/>
            <person name="Wibberg D."/>
            <person name="Dangel A."/>
            <person name="Marosevic D."/>
            <person name="Loh S.M."/>
            <person name="Oskam C."/>
            <person name="Fingerle V."/>
        </authorList>
    </citation>
    <scope>NUCLEOTIDE SEQUENCE</scope>
    <source>
        <strain evidence="3">PBi</strain>
    </source>
</reference>